<protein>
    <submittedName>
        <fullName evidence="2">DUF1294 domain-containing protein</fullName>
    </submittedName>
</protein>
<dbReference type="Pfam" id="PF06961">
    <property type="entry name" value="DUF1294"/>
    <property type="match status" value="1"/>
</dbReference>
<evidence type="ECO:0000256" key="1">
    <source>
        <dbReference type="SAM" id="Phobius"/>
    </source>
</evidence>
<keyword evidence="1" id="KW-1133">Transmembrane helix</keyword>
<comment type="caution">
    <text evidence="2">The sequence shown here is derived from an EMBL/GenBank/DDBJ whole genome shotgun (WGS) entry which is preliminary data.</text>
</comment>
<reference evidence="2" key="1">
    <citation type="submission" date="2020-10" db="EMBL/GenBank/DDBJ databases">
        <authorList>
            <person name="Gilroy R."/>
        </authorList>
    </citation>
    <scope>NUCLEOTIDE SEQUENCE</scope>
    <source>
        <strain evidence="2">ChiGjej1B1-19959</strain>
    </source>
</reference>
<evidence type="ECO:0000313" key="3">
    <source>
        <dbReference type="Proteomes" id="UP000824071"/>
    </source>
</evidence>
<proteinExistence type="predicted"/>
<keyword evidence="1" id="KW-0472">Membrane</keyword>
<dbReference type="Proteomes" id="UP000824071">
    <property type="component" value="Unassembled WGS sequence"/>
</dbReference>
<dbReference type="AlphaFoldDB" id="A0A9D1IDN6"/>
<dbReference type="EMBL" id="DVMW01000012">
    <property type="protein sequence ID" value="HIU35288.1"/>
    <property type="molecule type" value="Genomic_DNA"/>
</dbReference>
<evidence type="ECO:0000313" key="2">
    <source>
        <dbReference type="EMBL" id="HIU35288.1"/>
    </source>
</evidence>
<reference evidence="2" key="2">
    <citation type="journal article" date="2021" name="PeerJ">
        <title>Extensive microbial diversity within the chicken gut microbiome revealed by metagenomics and culture.</title>
        <authorList>
            <person name="Gilroy R."/>
            <person name="Ravi A."/>
            <person name="Getino M."/>
            <person name="Pursley I."/>
            <person name="Horton D.L."/>
            <person name="Alikhan N.F."/>
            <person name="Baker D."/>
            <person name="Gharbi K."/>
            <person name="Hall N."/>
            <person name="Watson M."/>
            <person name="Adriaenssens E.M."/>
            <person name="Foster-Nyarko E."/>
            <person name="Jarju S."/>
            <person name="Secka A."/>
            <person name="Antonio M."/>
            <person name="Oren A."/>
            <person name="Chaudhuri R.R."/>
            <person name="La Ragione R."/>
            <person name="Hildebrand F."/>
            <person name="Pallen M.J."/>
        </authorList>
    </citation>
    <scope>NUCLEOTIDE SEQUENCE</scope>
    <source>
        <strain evidence="2">ChiGjej1B1-19959</strain>
    </source>
</reference>
<gene>
    <name evidence="2" type="ORF">IAC53_01595</name>
</gene>
<dbReference type="InterPro" id="IPR010718">
    <property type="entry name" value="DUF1294"/>
</dbReference>
<name>A0A9D1IDN6_9FIRM</name>
<sequence length="82" mass="9253">MGLAGVCMTLYDKAAAKKHRRRISEKALLAVAFCGGALPMYAAMRAVRHKTRKKRFMLTLPVFACLHIALLFYLYFSPVALY</sequence>
<accession>A0A9D1IDN6</accession>
<feature type="transmembrane region" description="Helical" evidence="1">
    <location>
        <begin position="56"/>
        <end position="76"/>
    </location>
</feature>
<feature type="transmembrane region" description="Helical" evidence="1">
    <location>
        <begin position="27"/>
        <end position="44"/>
    </location>
</feature>
<keyword evidence="1" id="KW-0812">Transmembrane</keyword>
<organism evidence="2 3">
    <name type="scientific">Candidatus Fimenecus excrementigallinarum</name>
    <dbReference type="NCBI Taxonomy" id="2840816"/>
    <lineage>
        <taxon>Bacteria</taxon>
        <taxon>Bacillati</taxon>
        <taxon>Bacillota</taxon>
        <taxon>Clostridia</taxon>
        <taxon>Candidatus Fimenecus</taxon>
    </lineage>
</organism>